<accession>A0ABW8I212</accession>
<feature type="region of interest" description="Disordered" evidence="1">
    <location>
        <begin position="1"/>
        <end position="44"/>
    </location>
</feature>
<sequence>MYLIGNQSNNVDNVTDNDDNEVGNVSDLADKGAGNELDDAPKTGDNSVSPMWYMALALMSLVTIGLCLLGNKKKTHM</sequence>
<reference evidence="3 4" key="1">
    <citation type="submission" date="2024-11" db="EMBL/GenBank/DDBJ databases">
        <title>Identification and Characterization of a Novel Fosfomycin Bacillithiol Transferase FosB8 in Paenibacillus illinoisensis.</title>
        <authorList>
            <person name="Lu W."/>
        </authorList>
    </citation>
    <scope>NUCLEOTIDE SEQUENCE [LARGE SCALE GENOMIC DNA]</scope>
    <source>
        <strain evidence="3 4">WP77</strain>
    </source>
</reference>
<dbReference type="RefSeq" id="WP_402878017.1">
    <property type="nucleotide sequence ID" value="NZ_JBIYSL010000005.1"/>
</dbReference>
<evidence type="ECO:0008006" key="5">
    <source>
        <dbReference type="Google" id="ProtNLM"/>
    </source>
</evidence>
<name>A0ABW8I212_9BACL</name>
<protein>
    <recommendedName>
        <fullName evidence="5">Gram-positive cocci surface proteins LPxTG domain-containing protein</fullName>
    </recommendedName>
</protein>
<evidence type="ECO:0000256" key="1">
    <source>
        <dbReference type="SAM" id="MobiDB-lite"/>
    </source>
</evidence>
<proteinExistence type="predicted"/>
<evidence type="ECO:0000313" key="3">
    <source>
        <dbReference type="EMBL" id="MFK0525272.1"/>
    </source>
</evidence>
<feature type="transmembrane region" description="Helical" evidence="2">
    <location>
        <begin position="51"/>
        <end position="69"/>
    </location>
</feature>
<keyword evidence="4" id="KW-1185">Reference proteome</keyword>
<organism evidence="3 4">
    <name type="scientific">Paenibacillus illinoisensis</name>
    <dbReference type="NCBI Taxonomy" id="59845"/>
    <lineage>
        <taxon>Bacteria</taxon>
        <taxon>Bacillati</taxon>
        <taxon>Bacillota</taxon>
        <taxon>Bacilli</taxon>
        <taxon>Bacillales</taxon>
        <taxon>Paenibacillaceae</taxon>
        <taxon>Paenibacillus</taxon>
    </lineage>
</organism>
<keyword evidence="2" id="KW-0812">Transmembrane</keyword>
<dbReference type="EMBL" id="JBIYSL010000005">
    <property type="protein sequence ID" value="MFK0525272.1"/>
    <property type="molecule type" value="Genomic_DNA"/>
</dbReference>
<evidence type="ECO:0000313" key="4">
    <source>
        <dbReference type="Proteomes" id="UP001618531"/>
    </source>
</evidence>
<evidence type="ECO:0000256" key="2">
    <source>
        <dbReference type="SAM" id="Phobius"/>
    </source>
</evidence>
<keyword evidence="2" id="KW-0472">Membrane</keyword>
<keyword evidence="2" id="KW-1133">Transmembrane helix</keyword>
<gene>
    <name evidence="3" type="ORF">ACINKY_23965</name>
</gene>
<comment type="caution">
    <text evidence="3">The sequence shown here is derived from an EMBL/GenBank/DDBJ whole genome shotgun (WGS) entry which is preliminary data.</text>
</comment>
<dbReference type="Proteomes" id="UP001618531">
    <property type="component" value="Unassembled WGS sequence"/>
</dbReference>